<reference evidence="1 2" key="1">
    <citation type="journal article" date="2015" name="Genome Announc.">
        <title>Complete genome sequences for 35 biothreat assay-relevant bacillus species.</title>
        <authorList>
            <person name="Johnson S.L."/>
            <person name="Daligault H.E."/>
            <person name="Davenport K.W."/>
            <person name="Jaissle J."/>
            <person name="Frey K.G."/>
            <person name="Ladner J.T."/>
            <person name="Broomall S.M."/>
            <person name="Bishop-Lilly K.A."/>
            <person name="Bruce D.C."/>
            <person name="Gibbons H.S."/>
            <person name="Coyne S.R."/>
            <person name="Lo C.C."/>
            <person name="Meincke L."/>
            <person name="Munk A.C."/>
            <person name="Koroleva G.I."/>
            <person name="Rosenzweig C.N."/>
            <person name="Palacios G.F."/>
            <person name="Redden C.L."/>
            <person name="Minogue T.D."/>
            <person name="Chain P.S."/>
        </authorList>
    </citation>
    <scope>NUCLEOTIDE SEQUENCE [LARGE SCALE GENOMIC DNA]</scope>
    <source>
        <strain evidence="1 2">03BB108</strain>
    </source>
</reference>
<dbReference type="AlphaFoldDB" id="A0AAN0SRR2"/>
<dbReference type="RefSeq" id="WP_042516290.1">
    <property type="nucleotide sequence ID" value="NZ_CP009640.1"/>
</dbReference>
<organism evidence="1 2">
    <name type="scientific">Bacillus cereus 03BB108</name>
    <dbReference type="NCBI Taxonomy" id="451709"/>
    <lineage>
        <taxon>Bacteria</taxon>
        <taxon>Bacillati</taxon>
        <taxon>Bacillota</taxon>
        <taxon>Bacilli</taxon>
        <taxon>Bacillales</taxon>
        <taxon>Bacillaceae</taxon>
        <taxon>Bacillus</taxon>
        <taxon>Bacillus cereus group</taxon>
    </lineage>
</organism>
<keyword evidence="1" id="KW-0614">Plasmid</keyword>
<geneLocation type="plasmid" evidence="1 2">
    <name>pBFI_3</name>
</geneLocation>
<name>A0AAN0SRR2_BACCE</name>
<sequence>MSKTKRERIIEASINAQLSKNYADCQEKINEILRIMVKGTKLEKDVNWALETCNQFKSLSLNKNYI</sequence>
<gene>
    <name evidence="1" type="ORF">AK40_6072</name>
</gene>
<accession>A0AAN0SRR2</accession>
<proteinExistence type="predicted"/>
<evidence type="ECO:0000313" key="1">
    <source>
        <dbReference type="EMBL" id="AJI09121.1"/>
    </source>
</evidence>
<evidence type="ECO:0000313" key="2">
    <source>
        <dbReference type="Proteomes" id="UP000031861"/>
    </source>
</evidence>
<protein>
    <submittedName>
        <fullName evidence="1">Uncharacterized protein</fullName>
    </submittedName>
</protein>
<dbReference type="EMBL" id="CP009640">
    <property type="protein sequence ID" value="AJI09121.1"/>
    <property type="molecule type" value="Genomic_DNA"/>
</dbReference>
<dbReference type="Proteomes" id="UP000031861">
    <property type="component" value="Plasmid pBFI_3"/>
</dbReference>